<dbReference type="PROSITE" id="PS00086">
    <property type="entry name" value="CYTOCHROME_P450"/>
    <property type="match status" value="1"/>
</dbReference>
<evidence type="ECO:0000256" key="4">
    <source>
        <dbReference type="ARBA" id="ARBA00022723"/>
    </source>
</evidence>
<dbReference type="InterPro" id="IPR001128">
    <property type="entry name" value="Cyt_P450"/>
</dbReference>
<evidence type="ECO:0000256" key="7">
    <source>
        <dbReference type="PIRSR" id="PIRSR602403-1"/>
    </source>
</evidence>
<dbReference type="Proteomes" id="UP001140453">
    <property type="component" value="Unassembled WGS sequence"/>
</dbReference>
<keyword evidence="5 7" id="KW-0408">Iron</keyword>
<dbReference type="Pfam" id="PF00067">
    <property type="entry name" value="p450"/>
    <property type="match status" value="1"/>
</dbReference>
<keyword evidence="3 7" id="KW-0349">Heme</keyword>
<evidence type="ECO:0000256" key="1">
    <source>
        <dbReference type="ARBA" id="ARBA00001971"/>
    </source>
</evidence>
<reference evidence="10" key="1">
    <citation type="submission" date="2022-10" db="EMBL/GenBank/DDBJ databases">
        <title>Tapping the CABI collections for fungal endophytes: first genome assemblies for Collariella, Neodidymelliopsis, Ascochyta clinopodiicola, Didymella pomorum, Didymosphaeria variabile, Neocosmospora piperis and Neocucurbitaria cava.</title>
        <authorList>
            <person name="Hill R."/>
        </authorList>
    </citation>
    <scope>NUCLEOTIDE SEQUENCE</scope>
    <source>
        <strain evidence="10">IMI 355082</strain>
    </source>
</reference>
<keyword evidence="8" id="KW-0560">Oxidoreductase</keyword>
<evidence type="ECO:0000256" key="9">
    <source>
        <dbReference type="SAM" id="SignalP"/>
    </source>
</evidence>
<dbReference type="PANTHER" id="PTHR24305">
    <property type="entry name" value="CYTOCHROME P450"/>
    <property type="match status" value="1"/>
</dbReference>
<evidence type="ECO:0000313" key="11">
    <source>
        <dbReference type="Proteomes" id="UP001140453"/>
    </source>
</evidence>
<comment type="caution">
    <text evidence="10">The sequence shown here is derived from an EMBL/GenBank/DDBJ whole genome shotgun (WGS) entry which is preliminary data.</text>
</comment>
<evidence type="ECO:0000256" key="6">
    <source>
        <dbReference type="ARBA" id="ARBA00023033"/>
    </source>
</evidence>
<proteinExistence type="inferred from homology"/>
<dbReference type="InterPro" id="IPR050121">
    <property type="entry name" value="Cytochrome_P450_monoxygenase"/>
</dbReference>
<dbReference type="Gene3D" id="1.10.630.10">
    <property type="entry name" value="Cytochrome P450"/>
    <property type="match status" value="1"/>
</dbReference>
<feature type="signal peptide" evidence="9">
    <location>
        <begin position="1"/>
        <end position="17"/>
    </location>
</feature>
<organism evidence="10 11">
    <name type="scientific">Gnomoniopsis smithogilvyi</name>
    <dbReference type="NCBI Taxonomy" id="1191159"/>
    <lineage>
        <taxon>Eukaryota</taxon>
        <taxon>Fungi</taxon>
        <taxon>Dikarya</taxon>
        <taxon>Ascomycota</taxon>
        <taxon>Pezizomycotina</taxon>
        <taxon>Sordariomycetes</taxon>
        <taxon>Sordariomycetidae</taxon>
        <taxon>Diaporthales</taxon>
        <taxon>Gnomoniaceae</taxon>
        <taxon>Gnomoniopsis</taxon>
    </lineage>
</organism>
<dbReference type="GO" id="GO:0020037">
    <property type="term" value="F:heme binding"/>
    <property type="evidence" value="ECO:0007669"/>
    <property type="project" value="InterPro"/>
</dbReference>
<sequence length="547" mass="62772">MDLLFCMSLTALELLAAQSFHERVPDRTEAIILFLCQYLPLKIYRIFLYPHYFSPLRHLPGPKNNHFLFGQLLNIARAPTPTTLYVEWMKEHPEAPFIRYLGLLNNECLLPNSVAAHKSVLYHNCYNFVKPNWFVRLTKEVAGHGVILMEGNEHKAHRRMLNNSFTLNSIRKIEPTFKEKAKNICELFEKKIDSNDGKTGTFNCIDTFMKAILDIMGIVVLGVNLDYVKPGDDFGAEDEHVGEKSSAFERGCTFHEAYEVFFSPSLMGKVMMFANAIAPARWIPVKANREFMYAMGWLNSVLRNLIRDRYKTVGEAKAAGTYESKNSRDLTTFIVEDIPKEKMGEEEFLGHLLEIMAAGHDTSANMLSWSCHIMATRQDIQDRLRQEINTLGDDATFAEIDKLPYLEHFMKESMRLYPPATTYHRSADKDVVVEGVFIPKGTMVDICPAMLLSNPTIWGENVDEIDPTRWEAERLSGDQLNPYAFTAFSNGPRICIGRLFAMFEIKLFLFEMIRNFHFIDVAKPFQVENPGFTLRPAGMEIRIEKIR</sequence>
<dbReference type="PRINTS" id="PR00465">
    <property type="entry name" value="EP450IV"/>
</dbReference>
<accession>A0A9W8YZX0</accession>
<evidence type="ECO:0000256" key="2">
    <source>
        <dbReference type="ARBA" id="ARBA00010617"/>
    </source>
</evidence>
<evidence type="ECO:0000256" key="8">
    <source>
        <dbReference type="RuleBase" id="RU000461"/>
    </source>
</evidence>
<dbReference type="GO" id="GO:0016705">
    <property type="term" value="F:oxidoreductase activity, acting on paired donors, with incorporation or reduction of molecular oxygen"/>
    <property type="evidence" value="ECO:0007669"/>
    <property type="project" value="InterPro"/>
</dbReference>
<name>A0A9W8YZX0_9PEZI</name>
<dbReference type="OrthoDB" id="1470350at2759"/>
<feature type="binding site" description="axial binding residue" evidence="7">
    <location>
        <position position="495"/>
    </location>
    <ligand>
        <name>heme</name>
        <dbReference type="ChEBI" id="CHEBI:30413"/>
    </ligand>
    <ligandPart>
        <name>Fe</name>
        <dbReference type="ChEBI" id="CHEBI:18248"/>
    </ligandPart>
</feature>
<dbReference type="InterPro" id="IPR017972">
    <property type="entry name" value="Cyt_P450_CS"/>
</dbReference>
<evidence type="ECO:0008006" key="12">
    <source>
        <dbReference type="Google" id="ProtNLM"/>
    </source>
</evidence>
<keyword evidence="6 8" id="KW-0503">Monooxygenase</keyword>
<comment type="cofactor">
    <cofactor evidence="1 7">
        <name>heme</name>
        <dbReference type="ChEBI" id="CHEBI:30413"/>
    </cofactor>
</comment>
<protein>
    <recommendedName>
        <fullName evidence="12">Cytochrome P450</fullName>
    </recommendedName>
</protein>
<evidence type="ECO:0000313" key="10">
    <source>
        <dbReference type="EMBL" id="KAJ4394846.1"/>
    </source>
</evidence>
<comment type="similarity">
    <text evidence="2 8">Belongs to the cytochrome P450 family.</text>
</comment>
<feature type="chain" id="PRO_5040989426" description="Cytochrome P450" evidence="9">
    <location>
        <begin position="18"/>
        <end position="547"/>
    </location>
</feature>
<dbReference type="EMBL" id="JAPEVB010000002">
    <property type="protein sequence ID" value="KAJ4394846.1"/>
    <property type="molecule type" value="Genomic_DNA"/>
</dbReference>
<dbReference type="InterPro" id="IPR002403">
    <property type="entry name" value="Cyt_P450_E_grp-IV"/>
</dbReference>
<dbReference type="AlphaFoldDB" id="A0A9W8YZX0"/>
<dbReference type="PRINTS" id="PR00385">
    <property type="entry name" value="P450"/>
</dbReference>
<evidence type="ECO:0000256" key="5">
    <source>
        <dbReference type="ARBA" id="ARBA00023004"/>
    </source>
</evidence>
<keyword evidence="11" id="KW-1185">Reference proteome</keyword>
<keyword evidence="4 7" id="KW-0479">Metal-binding</keyword>
<dbReference type="GO" id="GO:0004497">
    <property type="term" value="F:monooxygenase activity"/>
    <property type="evidence" value="ECO:0007669"/>
    <property type="project" value="UniProtKB-KW"/>
</dbReference>
<evidence type="ECO:0000256" key="3">
    <source>
        <dbReference type="ARBA" id="ARBA00022617"/>
    </source>
</evidence>
<keyword evidence="9" id="KW-0732">Signal</keyword>
<dbReference type="InterPro" id="IPR036396">
    <property type="entry name" value="Cyt_P450_sf"/>
</dbReference>
<dbReference type="GO" id="GO:0005506">
    <property type="term" value="F:iron ion binding"/>
    <property type="evidence" value="ECO:0007669"/>
    <property type="project" value="InterPro"/>
</dbReference>
<gene>
    <name evidence="10" type="ORF">N0V93_004066</name>
</gene>
<dbReference type="PANTHER" id="PTHR24305:SF166">
    <property type="entry name" value="CYTOCHROME P450 12A4, MITOCHONDRIAL-RELATED"/>
    <property type="match status" value="1"/>
</dbReference>
<dbReference type="SUPFAM" id="SSF48264">
    <property type="entry name" value="Cytochrome P450"/>
    <property type="match status" value="1"/>
</dbReference>